<dbReference type="CDD" id="cd02440">
    <property type="entry name" value="AdoMet_MTases"/>
    <property type="match status" value="1"/>
</dbReference>
<comment type="caution">
    <text evidence="5">The sequence shown here is derived from an EMBL/GenBank/DDBJ whole genome shotgun (WGS) entry which is preliminary data.</text>
</comment>
<dbReference type="Gene3D" id="3.40.50.150">
    <property type="entry name" value="Vaccinia Virus protein VP39"/>
    <property type="match status" value="1"/>
</dbReference>
<dbReference type="InterPro" id="IPR013216">
    <property type="entry name" value="Methyltransf_11"/>
</dbReference>
<dbReference type="Pfam" id="PF08241">
    <property type="entry name" value="Methyltransf_11"/>
    <property type="match status" value="1"/>
</dbReference>
<keyword evidence="2" id="KW-0808">Transferase</keyword>
<keyword evidence="1 5" id="KW-0489">Methyltransferase</keyword>
<evidence type="ECO:0000256" key="3">
    <source>
        <dbReference type="ARBA" id="ARBA00022691"/>
    </source>
</evidence>
<dbReference type="SUPFAM" id="SSF53335">
    <property type="entry name" value="S-adenosyl-L-methionine-dependent methyltransferases"/>
    <property type="match status" value="1"/>
</dbReference>
<keyword evidence="3" id="KW-0949">S-adenosyl-L-methionine</keyword>
<reference evidence="5 6" key="1">
    <citation type="submission" date="2024-03" db="EMBL/GenBank/DDBJ databases">
        <title>Human intestinal bacterial collection.</title>
        <authorList>
            <person name="Pauvert C."/>
            <person name="Hitch T.C.A."/>
            <person name="Clavel T."/>
        </authorList>
    </citation>
    <scope>NUCLEOTIDE SEQUENCE [LARGE SCALE GENOMIC DNA]</scope>
    <source>
        <strain evidence="5 6">CLA-JM-H44</strain>
    </source>
</reference>
<dbReference type="InterPro" id="IPR029063">
    <property type="entry name" value="SAM-dependent_MTases_sf"/>
</dbReference>
<dbReference type="GO" id="GO:0032259">
    <property type="term" value="P:methylation"/>
    <property type="evidence" value="ECO:0007669"/>
    <property type="project" value="UniProtKB-KW"/>
</dbReference>
<evidence type="ECO:0000256" key="1">
    <source>
        <dbReference type="ARBA" id="ARBA00022603"/>
    </source>
</evidence>
<dbReference type="GO" id="GO:0008168">
    <property type="term" value="F:methyltransferase activity"/>
    <property type="evidence" value="ECO:0007669"/>
    <property type="project" value="UniProtKB-KW"/>
</dbReference>
<evidence type="ECO:0000256" key="2">
    <source>
        <dbReference type="ARBA" id="ARBA00022679"/>
    </source>
</evidence>
<dbReference type="EMBL" id="JBBMFD010000008">
    <property type="protein sequence ID" value="MEQ2440496.1"/>
    <property type="molecule type" value="Genomic_DNA"/>
</dbReference>
<feature type="domain" description="Methyltransferase type 11" evidence="4">
    <location>
        <begin position="47"/>
        <end position="141"/>
    </location>
</feature>
<dbReference type="PANTHER" id="PTHR43464:SF19">
    <property type="entry name" value="UBIQUINONE BIOSYNTHESIS O-METHYLTRANSFERASE, MITOCHONDRIAL"/>
    <property type="match status" value="1"/>
</dbReference>
<dbReference type="PANTHER" id="PTHR43464">
    <property type="entry name" value="METHYLTRANSFERASE"/>
    <property type="match status" value="1"/>
</dbReference>
<evidence type="ECO:0000313" key="5">
    <source>
        <dbReference type="EMBL" id="MEQ2440496.1"/>
    </source>
</evidence>
<accession>A0ABV1DZK9</accession>
<dbReference type="Proteomes" id="UP001489509">
    <property type="component" value="Unassembled WGS sequence"/>
</dbReference>
<proteinExistence type="predicted"/>
<organism evidence="5 6">
    <name type="scientific">Solibaculum intestinale</name>
    <dbReference type="NCBI Taxonomy" id="3133165"/>
    <lineage>
        <taxon>Bacteria</taxon>
        <taxon>Bacillati</taxon>
        <taxon>Bacillota</taxon>
        <taxon>Clostridia</taxon>
        <taxon>Eubacteriales</taxon>
        <taxon>Oscillospiraceae</taxon>
        <taxon>Solibaculum</taxon>
    </lineage>
</organism>
<gene>
    <name evidence="5" type="ORF">WMO26_06630</name>
</gene>
<dbReference type="RefSeq" id="WP_349219094.1">
    <property type="nucleotide sequence ID" value="NZ_JBBMFD010000008.1"/>
</dbReference>
<evidence type="ECO:0000313" key="6">
    <source>
        <dbReference type="Proteomes" id="UP001489509"/>
    </source>
</evidence>
<evidence type="ECO:0000259" key="4">
    <source>
        <dbReference type="Pfam" id="PF08241"/>
    </source>
</evidence>
<keyword evidence="6" id="KW-1185">Reference proteome</keyword>
<protein>
    <submittedName>
        <fullName evidence="5">Methyltransferase domain-containing protein</fullName>
    </submittedName>
</protein>
<name>A0ABV1DZK9_9FIRM</name>
<sequence length="247" mass="28297">MKENKYDDKAFFEQYSRMSRSVQGLEGAGEWHELQKLLPDFRGKRVLDLGCGFGWHCRYAAENGAKHVLGIDLSERMLAEAEKRNPAPEVEYRRGSIEDYAYPENAYDVVISSLAFHYVQDFSLLCRNVARCLTGGGDFVFSVEHPVFTAFGTQDWYCDEAGNRLHWPVDRYFEEGRRTAHFLGEEVVKYHRTLTTYLNSLMHAGFSISSVVEPMPAPELLAAVPDMKEELRRPMMLLVAAKKPDKE</sequence>